<gene>
    <name evidence="7" type="ORF">BJ968_000553</name>
</gene>
<protein>
    <submittedName>
        <fullName evidence="7">Tyrosinase</fullName>
        <ecNumber evidence="7">1.14.18.1</ecNumber>
    </submittedName>
</protein>
<comment type="caution">
    <text evidence="7">The sequence shown here is derived from an EMBL/GenBank/DDBJ whole genome shotgun (WGS) entry which is preliminary data.</text>
</comment>
<dbReference type="GO" id="GO:0046872">
    <property type="term" value="F:metal ion binding"/>
    <property type="evidence" value="ECO:0007669"/>
    <property type="project" value="UniProtKB-KW"/>
</dbReference>
<comment type="similarity">
    <text evidence="2">Belongs to the tyrosinase family.</text>
</comment>
<dbReference type="PRINTS" id="PR00092">
    <property type="entry name" value="TYROSINASE"/>
</dbReference>
<keyword evidence="3" id="KW-0479">Metal-binding</keyword>
<dbReference type="Pfam" id="PF00264">
    <property type="entry name" value="Tyrosinase"/>
    <property type="match status" value="1"/>
</dbReference>
<name>A0A7Y9DJJ9_9ACTN</name>
<dbReference type="Gene3D" id="1.10.1280.10">
    <property type="entry name" value="Di-copper center containing domain from catechol oxidase"/>
    <property type="match status" value="1"/>
</dbReference>
<dbReference type="PANTHER" id="PTHR11474">
    <property type="entry name" value="TYROSINASE FAMILY MEMBER"/>
    <property type="match status" value="1"/>
</dbReference>
<evidence type="ECO:0000259" key="6">
    <source>
        <dbReference type="PROSITE" id="PS00498"/>
    </source>
</evidence>
<accession>A0A7Y9DJJ9</accession>
<dbReference type="EC" id="1.14.18.1" evidence="7"/>
<evidence type="ECO:0000256" key="4">
    <source>
        <dbReference type="ARBA" id="ARBA00023008"/>
    </source>
</evidence>
<comment type="cofactor">
    <cofactor evidence="1">
        <name>Cu(2+)</name>
        <dbReference type="ChEBI" id="CHEBI:29036"/>
    </cofactor>
</comment>
<reference evidence="7 8" key="1">
    <citation type="submission" date="2020-07" db="EMBL/GenBank/DDBJ databases">
        <title>Sequencing the genomes of 1000 actinobacteria strains.</title>
        <authorList>
            <person name="Klenk H.-P."/>
        </authorList>
    </citation>
    <scope>NUCLEOTIDE SEQUENCE [LARGE SCALE GENOMIC DNA]</scope>
    <source>
        <strain evidence="7 8">DSM 7487</strain>
    </source>
</reference>
<feature type="domain" description="Tyrosinase copper-binding" evidence="5">
    <location>
        <begin position="56"/>
        <end position="73"/>
    </location>
</feature>
<dbReference type="GO" id="GO:0004503">
    <property type="term" value="F:tyrosinase activity"/>
    <property type="evidence" value="ECO:0007669"/>
    <property type="project" value="UniProtKB-EC"/>
</dbReference>
<feature type="domain" description="Tyrosinase copper-binding" evidence="6">
    <location>
        <begin position="228"/>
        <end position="239"/>
    </location>
</feature>
<dbReference type="SUPFAM" id="SSF48056">
    <property type="entry name" value="Di-copper centre-containing domain"/>
    <property type="match status" value="1"/>
</dbReference>
<sequence length="294" mass="32657">MSVRKNILSLTAAETQRLFAAFNTLKADGRYDNFTRRHMRAMNTATPAGSSRNVAHRGPAFLPWHRASLLEFESALLSVDPSISGLPYWKWEQESALNAGKPATSRFWSAALVGSDGVATAGDRVQDGPFASWTALIHQSSTNTFVPRSTPGLVRRLGRDPGGVTTLADQAQVTDALNNFTTYDLAPWDATVASFRNRLEGWHAGSRLHNQVHRWVGGDMLVGTSPNDPVFWLHHCNIDRIWWSWQSRYGVTTKYQPASGGPVGHNRNDVMQQLITPRPIAEVLDIRTLGYKYS</sequence>
<proteinExistence type="inferred from homology"/>
<keyword evidence="4" id="KW-0186">Copper</keyword>
<dbReference type="PANTHER" id="PTHR11474:SF126">
    <property type="entry name" value="TYROSINASE-LIKE PROTEIN TYR-1-RELATED"/>
    <property type="match status" value="1"/>
</dbReference>
<evidence type="ECO:0000259" key="5">
    <source>
        <dbReference type="PROSITE" id="PS00497"/>
    </source>
</evidence>
<evidence type="ECO:0000256" key="1">
    <source>
        <dbReference type="ARBA" id="ARBA00001973"/>
    </source>
</evidence>
<dbReference type="RefSeq" id="WP_179749013.1">
    <property type="nucleotide sequence ID" value="NZ_BAAAGN010000038.1"/>
</dbReference>
<keyword evidence="8" id="KW-1185">Reference proteome</keyword>
<evidence type="ECO:0000256" key="3">
    <source>
        <dbReference type="ARBA" id="ARBA00022723"/>
    </source>
</evidence>
<dbReference type="InterPro" id="IPR002227">
    <property type="entry name" value="Tyrosinase_Cu-bd"/>
</dbReference>
<evidence type="ECO:0000256" key="2">
    <source>
        <dbReference type="ARBA" id="ARBA00009928"/>
    </source>
</evidence>
<evidence type="ECO:0000313" key="7">
    <source>
        <dbReference type="EMBL" id="NYD21013.1"/>
    </source>
</evidence>
<dbReference type="AlphaFoldDB" id="A0A7Y9DJJ9"/>
<keyword evidence="7" id="KW-0560">Oxidoreductase</keyword>
<dbReference type="InterPro" id="IPR050316">
    <property type="entry name" value="Tyrosinase/Hemocyanin"/>
</dbReference>
<dbReference type="InterPro" id="IPR008922">
    <property type="entry name" value="Di-copper_centre_dom_sf"/>
</dbReference>
<evidence type="ECO:0000313" key="8">
    <source>
        <dbReference type="Proteomes" id="UP000521922"/>
    </source>
</evidence>
<dbReference type="Proteomes" id="UP000521922">
    <property type="component" value="Unassembled WGS sequence"/>
</dbReference>
<dbReference type="EMBL" id="JACCBB010000001">
    <property type="protein sequence ID" value="NYD21013.1"/>
    <property type="molecule type" value="Genomic_DNA"/>
</dbReference>
<organism evidence="7 8">
    <name type="scientific">Kineococcus aurantiacus</name>
    <dbReference type="NCBI Taxonomy" id="37633"/>
    <lineage>
        <taxon>Bacteria</taxon>
        <taxon>Bacillati</taxon>
        <taxon>Actinomycetota</taxon>
        <taxon>Actinomycetes</taxon>
        <taxon>Kineosporiales</taxon>
        <taxon>Kineosporiaceae</taxon>
        <taxon>Kineococcus</taxon>
    </lineage>
</organism>
<dbReference type="PROSITE" id="PS00498">
    <property type="entry name" value="TYROSINASE_2"/>
    <property type="match status" value="1"/>
</dbReference>
<dbReference type="PROSITE" id="PS00497">
    <property type="entry name" value="TYROSINASE_1"/>
    <property type="match status" value="1"/>
</dbReference>